<evidence type="ECO:0000313" key="2">
    <source>
        <dbReference type="EMBL" id="GIM82429.1"/>
    </source>
</evidence>
<gene>
    <name evidence="2" type="ORF">Sar04_07220</name>
</gene>
<proteinExistence type="predicted"/>
<feature type="compositionally biased region" description="Basic residues" evidence="1">
    <location>
        <begin position="82"/>
        <end position="92"/>
    </location>
</feature>
<feature type="compositionally biased region" description="Low complexity" evidence="1">
    <location>
        <begin position="46"/>
        <end position="56"/>
    </location>
</feature>
<keyword evidence="3" id="KW-1185">Reference proteome</keyword>
<evidence type="ECO:0000256" key="1">
    <source>
        <dbReference type="SAM" id="MobiDB-lite"/>
    </source>
</evidence>
<accession>A0ABQ4JQ18</accession>
<protein>
    <submittedName>
        <fullName evidence="2">Uncharacterized protein</fullName>
    </submittedName>
</protein>
<organism evidence="2 3">
    <name type="scientific">Salinispora arenicola</name>
    <dbReference type="NCBI Taxonomy" id="168697"/>
    <lineage>
        <taxon>Bacteria</taxon>
        <taxon>Bacillati</taxon>
        <taxon>Actinomycetota</taxon>
        <taxon>Actinomycetes</taxon>
        <taxon>Micromonosporales</taxon>
        <taxon>Micromonosporaceae</taxon>
        <taxon>Salinispora</taxon>
    </lineage>
</organism>
<evidence type="ECO:0000313" key="3">
    <source>
        <dbReference type="Proteomes" id="UP000677457"/>
    </source>
</evidence>
<dbReference type="EMBL" id="BOQM01000004">
    <property type="protein sequence ID" value="GIM82429.1"/>
    <property type="molecule type" value="Genomic_DNA"/>
</dbReference>
<name>A0ABQ4JQ18_SALAC</name>
<comment type="caution">
    <text evidence="2">The sequence shown here is derived from an EMBL/GenBank/DDBJ whole genome shotgun (WGS) entry which is preliminary data.</text>
</comment>
<feature type="region of interest" description="Disordered" evidence="1">
    <location>
        <begin position="1"/>
        <end position="92"/>
    </location>
</feature>
<dbReference type="Proteomes" id="UP000677457">
    <property type="component" value="Unassembled WGS sequence"/>
</dbReference>
<sequence>MGGKARSVRLARPMPGSEQAEPHHEDPQPVVAPLPTALSRVTLSGRPPATRVTPRPAGKPRGPASEQAAQVAVTPVCTGRTDHRRRSYHPDQ</sequence>
<reference evidence="2 3" key="1">
    <citation type="submission" date="2021-03" db="EMBL/GenBank/DDBJ databases">
        <title>Whole genome shotgun sequence of Salinispora arenicola NBRC 105043.</title>
        <authorList>
            <person name="Komaki H."/>
            <person name="Tamura T."/>
        </authorList>
    </citation>
    <scope>NUCLEOTIDE SEQUENCE [LARGE SCALE GENOMIC DNA]</scope>
    <source>
        <strain evidence="2 3">NBRC 105043</strain>
    </source>
</reference>